<evidence type="ECO:0000313" key="2">
    <source>
        <dbReference type="EMBL" id="KMZ65872.1"/>
    </source>
</evidence>
<evidence type="ECO:0000256" key="1">
    <source>
        <dbReference type="SAM" id="MobiDB-lite"/>
    </source>
</evidence>
<feature type="region of interest" description="Disordered" evidence="1">
    <location>
        <begin position="76"/>
        <end position="99"/>
    </location>
</feature>
<gene>
    <name evidence="2" type="ORF">ZOSMA_307G00060</name>
</gene>
<dbReference type="Proteomes" id="UP000036987">
    <property type="component" value="Unassembled WGS sequence"/>
</dbReference>
<organism evidence="2 3">
    <name type="scientific">Zostera marina</name>
    <name type="common">Eelgrass</name>
    <dbReference type="NCBI Taxonomy" id="29655"/>
    <lineage>
        <taxon>Eukaryota</taxon>
        <taxon>Viridiplantae</taxon>
        <taxon>Streptophyta</taxon>
        <taxon>Embryophyta</taxon>
        <taxon>Tracheophyta</taxon>
        <taxon>Spermatophyta</taxon>
        <taxon>Magnoliopsida</taxon>
        <taxon>Liliopsida</taxon>
        <taxon>Zosteraceae</taxon>
        <taxon>Zostera</taxon>
    </lineage>
</organism>
<dbReference type="InterPro" id="IPR012866">
    <property type="entry name" value="DUF1644"/>
</dbReference>
<dbReference type="GO" id="GO:0003700">
    <property type="term" value="F:DNA-binding transcription factor activity"/>
    <property type="evidence" value="ECO:0000318"/>
    <property type="project" value="GO_Central"/>
</dbReference>
<evidence type="ECO:0000313" key="3">
    <source>
        <dbReference type="Proteomes" id="UP000036987"/>
    </source>
</evidence>
<dbReference type="PANTHER" id="PTHR31197:SF2">
    <property type="entry name" value="C2H2-TYPE DOMAIN-CONTAINING PROTEIN"/>
    <property type="match status" value="1"/>
</dbReference>
<dbReference type="OMA" id="KGWKIIK"/>
<keyword evidence="3" id="KW-1185">Reference proteome</keyword>
<comment type="caution">
    <text evidence="2">The sequence shown here is derived from an EMBL/GenBank/DDBJ whole genome shotgun (WGS) entry which is preliminary data.</text>
</comment>
<accession>A0A0K9PCA0</accession>
<dbReference type="GO" id="GO:0005634">
    <property type="term" value="C:nucleus"/>
    <property type="evidence" value="ECO:0000318"/>
    <property type="project" value="GO_Central"/>
</dbReference>
<dbReference type="EMBL" id="LFYR01001005">
    <property type="protein sequence ID" value="KMZ65872.1"/>
    <property type="molecule type" value="Genomic_DNA"/>
</dbReference>
<name>A0A0K9PCA0_ZOSMR</name>
<protein>
    <recommendedName>
        <fullName evidence="4">Zinc finger, RING/FYVE/PHD-type</fullName>
    </recommendedName>
</protein>
<dbReference type="AlphaFoldDB" id="A0A0K9PCA0"/>
<reference evidence="3" key="1">
    <citation type="journal article" date="2016" name="Nature">
        <title>The genome of the seagrass Zostera marina reveals angiosperm adaptation to the sea.</title>
        <authorList>
            <person name="Olsen J.L."/>
            <person name="Rouze P."/>
            <person name="Verhelst B."/>
            <person name="Lin Y.-C."/>
            <person name="Bayer T."/>
            <person name="Collen J."/>
            <person name="Dattolo E."/>
            <person name="De Paoli E."/>
            <person name="Dittami S."/>
            <person name="Maumus F."/>
            <person name="Michel G."/>
            <person name="Kersting A."/>
            <person name="Lauritano C."/>
            <person name="Lohaus R."/>
            <person name="Toepel M."/>
            <person name="Tonon T."/>
            <person name="Vanneste K."/>
            <person name="Amirebrahimi M."/>
            <person name="Brakel J."/>
            <person name="Bostroem C."/>
            <person name="Chovatia M."/>
            <person name="Grimwood J."/>
            <person name="Jenkins J.W."/>
            <person name="Jueterbock A."/>
            <person name="Mraz A."/>
            <person name="Stam W.T."/>
            <person name="Tice H."/>
            <person name="Bornberg-Bauer E."/>
            <person name="Green P.J."/>
            <person name="Pearson G.A."/>
            <person name="Procaccini G."/>
            <person name="Duarte C.M."/>
            <person name="Schmutz J."/>
            <person name="Reusch T.B.H."/>
            <person name="Van de Peer Y."/>
        </authorList>
    </citation>
    <scope>NUCLEOTIDE SEQUENCE [LARGE SCALE GENOMIC DNA]</scope>
    <source>
        <strain evidence="3">cv. Finnish</strain>
    </source>
</reference>
<dbReference type="Pfam" id="PF07800">
    <property type="entry name" value="DUF1644"/>
    <property type="match status" value="1"/>
</dbReference>
<dbReference type="PANTHER" id="PTHR31197">
    <property type="entry name" value="OS01G0612600 PROTEIN"/>
    <property type="match status" value="1"/>
</dbReference>
<dbReference type="OrthoDB" id="1921166at2759"/>
<proteinExistence type="predicted"/>
<evidence type="ECO:0008006" key="4">
    <source>
        <dbReference type="Google" id="ProtNLM"/>
    </source>
</evidence>
<sequence>MMEFKGNCKSADVCALHKQWDELSCSICMECPHNAVLLMCSSHDKGCRSYICDTSYRHSNCLDRLKKLRLIANPTTSQTVSERNTMGGATEEEDYNEERINERRLEETRREGLMINDLDESNAGGGNTMEPTGILKCPLCRGTVFGWKIVKDAREYLDLKSRSCSRESCSFSGSYRELRRHARRLHPTTRPADVEPSRQRAWRRLERQRDYGDILSAIRSAMPGTAVLGDYVTDNTMVDRSDGRSNVGGEQEDDGGAWWTTFFLLHMFTNPLGNSFSDTRSSPRAWRSYRRRPTAQSTLWGENLLGLHDNEDDEEVDVQIPRRRRRIVRSRVDDEDFP</sequence>